<dbReference type="GO" id="GO:0030674">
    <property type="term" value="F:protein-macromolecule adaptor activity"/>
    <property type="evidence" value="ECO:0007669"/>
    <property type="project" value="TreeGrafter"/>
</dbReference>
<keyword evidence="2" id="KW-0677">Repeat</keyword>
<dbReference type="GeneID" id="30153673"/>
<dbReference type="GO" id="GO:0071230">
    <property type="term" value="P:cellular response to amino acid stimulus"/>
    <property type="evidence" value="ECO:0007669"/>
    <property type="project" value="TreeGrafter"/>
</dbReference>
<dbReference type="InterPro" id="IPR036322">
    <property type="entry name" value="WD40_repeat_dom_sf"/>
</dbReference>
<protein>
    <recommendedName>
        <fullName evidence="4">Raptor N-terminal CASPase-like domain-containing protein</fullName>
    </recommendedName>
</protein>
<evidence type="ECO:0000313" key="6">
    <source>
        <dbReference type="Proteomes" id="UP000094065"/>
    </source>
</evidence>
<dbReference type="PRINTS" id="PR01547">
    <property type="entry name" value="YEAST176DUF"/>
</dbReference>
<accession>A0A1E3I095</accession>
<feature type="region of interest" description="Disordered" evidence="3">
    <location>
        <begin position="954"/>
        <end position="986"/>
    </location>
</feature>
<feature type="region of interest" description="Disordered" evidence="3">
    <location>
        <begin position="1"/>
        <end position="36"/>
    </location>
</feature>
<dbReference type="SUPFAM" id="SSF50978">
    <property type="entry name" value="WD40 repeat-like"/>
    <property type="match status" value="1"/>
</dbReference>
<dbReference type="PANTHER" id="PTHR12848:SF16">
    <property type="entry name" value="REGULATORY-ASSOCIATED PROTEIN OF MTOR"/>
    <property type="match status" value="1"/>
</dbReference>
<dbReference type="STRING" id="1295533.A0A1E3I095"/>
<dbReference type="GO" id="GO:0009267">
    <property type="term" value="P:cellular response to starvation"/>
    <property type="evidence" value="ECO:0007669"/>
    <property type="project" value="TreeGrafter"/>
</dbReference>
<dbReference type="OrthoDB" id="10262360at2759"/>
<dbReference type="GO" id="GO:0031931">
    <property type="term" value="C:TORC1 complex"/>
    <property type="evidence" value="ECO:0007669"/>
    <property type="project" value="InterPro"/>
</dbReference>
<sequence>MSSRVPPTTFRGIHESLPRAQTPTLTENSLGSGGSGWVTTASSWSTRNGSPSYNAAGRVYQGRTGRDAFRHEPRLAWAGIRHQVGDAETIEVEQEGNQVSHCSQAVLITCLHLSHWMAIRDIGQYGWTVPSIKDPIGSMVTIMKQYTKQMKDLSKHSDLTCRTAPDPSKIVIQHHLTKARMAAGLNSYVAVIYNGHGIQEPPTEAGELWCYDKDFGECLQSGGPSEYIPILLFDMLTWAGASTCFVWDCPSAGRFIRAAHTEANEIDSQLRAAAAQNPSIAEVHPAIYTRRQIHFAACGAGGAVPRVKGMPDDLFTACLTTPLRIALLFHNLQTFPLTKSDSERSIRKSASYMEALWDNMSQKLKDRLWSELSAILHTIAWQTLEGVDYQKLFGKSGDVVSNLSSGFLLSQRVFAAYNATPESIPAIPSANGHALWTTWDLILDNFFEQLPQYFEDTRHAKDTNWEKELKLVSFMADQLESITAADQNLLFTRAPKSGMIPSLTRLPIICEAAMTSEFRITACAALDACLRVLDVRDLAHAVQGGALDVAAKLLALDDANIKPQVISIWSSLVRHDVCVSSLAQEGLESERLTTVPAVQFFLDALQQQLPLHEENEQSSTLDVAPTIQISAVLAAIANFVAGRSAPRFVLRTLNMSTVMLRTSIDIVRQWGALLVSEVLGCLDRPDDEELVAKLKSDLLEMIDDGNVENRAAGVYALSRWLPVGESWSEDELEKALELSVKLVTQNKVEGSPLVRRELAKVFVKILQSAKGYAAVTLWTHILQEALRDRPANRTKITDSILALGKKLKIDRDDKQRLFHVTGIIKAICSQRFDPDPVVAKLVHQSLRGIILSSLKAQSQQHKGARKSEIWEDIYLAAFPSSGEDNGASWPGDTMNVILRSGDTVAELWEEQRQPSEDLSRPLHDSGERKKNGAKRSKVNHQLFLRSKLALQAHIAQANRKAPGSSLDNAKVKPSSQEDPSSMRHRELEDSLVIGEQQVGLPWKWTMRDITCPDPWSTVTFHSFNSTVMSCNKGHDLFLWDWNSSKKTGQVTLKLPDNEMITSARFVNELHEQNVILAEITNGDIHIFAGSQDSTRIKPIANFRALDMRSPRYMSTADENRRKIETTWYRSSGKLCVGGASNAINVWDCPAERCSQVLNTESEVPVTSLITEPVSGRLLFSGQDDGMVKLYDLRQSSGKAVLYWKADATSHLRSDETTGFKSGAARGIAKMGVILGESKHVSSACYNGMLSVHDIRNLSQPAASVLAHPEGISSASFQPHSGLMSTISILDVSQEHGSPVKHDPEIVKQKPLSQKFQLATALSHLSVRPKSSSSTQTLPSVQPTSLVSTTANWSLHRTALGSCEPVTSETMAFPVQSPDVQAQNYRPYTVMHPLRPFLGIGYGRKCHLRGCGVGEGDCTDSGSYTFLKSQAKYLI</sequence>
<dbReference type="InterPro" id="IPR004083">
    <property type="entry name" value="Raptor"/>
</dbReference>
<dbReference type="SMART" id="SM01302">
    <property type="entry name" value="Raptor_N"/>
    <property type="match status" value="1"/>
</dbReference>
<evidence type="ECO:0000256" key="3">
    <source>
        <dbReference type="SAM" id="MobiDB-lite"/>
    </source>
</evidence>
<keyword evidence="6" id="KW-1185">Reference proteome</keyword>
<name>A0A1E3I095_9TREE</name>
<dbReference type="PANTHER" id="PTHR12848">
    <property type="entry name" value="REGULATORY-ASSOCIATED PROTEIN OF MTOR"/>
    <property type="match status" value="1"/>
</dbReference>
<evidence type="ECO:0000256" key="2">
    <source>
        <dbReference type="ARBA" id="ARBA00022737"/>
    </source>
</evidence>
<comment type="caution">
    <text evidence="5">The sequence shown here is derived from an EMBL/GenBank/DDBJ whole genome shotgun (WGS) entry which is preliminary data.</text>
</comment>
<keyword evidence="1" id="KW-0853">WD repeat</keyword>
<dbReference type="SUPFAM" id="SSF48371">
    <property type="entry name" value="ARM repeat"/>
    <property type="match status" value="1"/>
</dbReference>
<dbReference type="GO" id="GO:0005737">
    <property type="term" value="C:cytoplasm"/>
    <property type="evidence" value="ECO:0007669"/>
    <property type="project" value="TreeGrafter"/>
</dbReference>
<feature type="domain" description="Raptor N-terminal CASPase-like" evidence="4">
    <location>
        <begin position="99"/>
        <end position="260"/>
    </location>
</feature>
<dbReference type="GO" id="GO:0010506">
    <property type="term" value="P:regulation of autophagy"/>
    <property type="evidence" value="ECO:0007669"/>
    <property type="project" value="TreeGrafter"/>
</dbReference>
<evidence type="ECO:0000259" key="4">
    <source>
        <dbReference type="SMART" id="SM01302"/>
    </source>
</evidence>
<dbReference type="Gene3D" id="2.130.10.10">
    <property type="entry name" value="YVTN repeat-like/Quinoprotein amine dehydrogenase"/>
    <property type="match status" value="1"/>
</dbReference>
<dbReference type="InterPro" id="IPR015943">
    <property type="entry name" value="WD40/YVTN_repeat-like_dom_sf"/>
</dbReference>
<dbReference type="InterPro" id="IPR016024">
    <property type="entry name" value="ARM-type_fold"/>
</dbReference>
<dbReference type="Pfam" id="PF14538">
    <property type="entry name" value="Raptor_N"/>
    <property type="match status" value="1"/>
</dbReference>
<feature type="region of interest" description="Disordered" evidence="3">
    <location>
        <begin position="910"/>
        <end position="936"/>
    </location>
</feature>
<evidence type="ECO:0000313" key="5">
    <source>
        <dbReference type="EMBL" id="ODN82044.1"/>
    </source>
</evidence>
<dbReference type="GO" id="GO:0031929">
    <property type="term" value="P:TOR signaling"/>
    <property type="evidence" value="ECO:0007669"/>
    <property type="project" value="InterPro"/>
</dbReference>
<reference evidence="5 6" key="1">
    <citation type="submission" date="2016-06" db="EMBL/GenBank/DDBJ databases">
        <title>Evolution of pathogenesis and genome organization in the Tremellales.</title>
        <authorList>
            <person name="Cuomo C."/>
            <person name="Litvintseva A."/>
            <person name="Heitman J."/>
            <person name="Chen Y."/>
            <person name="Sun S."/>
            <person name="Springer D."/>
            <person name="Dromer F."/>
            <person name="Young S."/>
            <person name="Zeng Q."/>
            <person name="Chapman S."/>
            <person name="Gujja S."/>
            <person name="Saif S."/>
            <person name="Birren B."/>
        </authorList>
    </citation>
    <scope>NUCLEOTIDE SEQUENCE [LARGE SCALE GENOMIC DNA]</scope>
    <source>
        <strain evidence="5 6">CBS 6039</strain>
    </source>
</reference>
<dbReference type="RefSeq" id="XP_018996363.1">
    <property type="nucleotide sequence ID" value="XM_019135960.1"/>
</dbReference>
<organism evidence="5 6">
    <name type="scientific">Cryptococcus amylolentus CBS 6039</name>
    <dbReference type="NCBI Taxonomy" id="1295533"/>
    <lineage>
        <taxon>Eukaryota</taxon>
        <taxon>Fungi</taxon>
        <taxon>Dikarya</taxon>
        <taxon>Basidiomycota</taxon>
        <taxon>Agaricomycotina</taxon>
        <taxon>Tremellomycetes</taxon>
        <taxon>Tremellales</taxon>
        <taxon>Cryptococcaceae</taxon>
        <taxon>Cryptococcus</taxon>
    </lineage>
</organism>
<dbReference type="GO" id="GO:0030307">
    <property type="term" value="P:positive regulation of cell growth"/>
    <property type="evidence" value="ECO:0007669"/>
    <property type="project" value="TreeGrafter"/>
</dbReference>
<feature type="compositionally biased region" description="Polar residues" evidence="3">
    <location>
        <begin position="19"/>
        <end position="30"/>
    </location>
</feature>
<dbReference type="Proteomes" id="UP000094065">
    <property type="component" value="Unassembled WGS sequence"/>
</dbReference>
<proteinExistence type="predicted"/>
<gene>
    <name evidence="5" type="ORF">L202_02364</name>
</gene>
<evidence type="ECO:0000256" key="1">
    <source>
        <dbReference type="ARBA" id="ARBA00022574"/>
    </source>
</evidence>
<feature type="compositionally biased region" description="Basic and acidic residues" evidence="3">
    <location>
        <begin position="910"/>
        <end position="930"/>
    </location>
</feature>
<dbReference type="InterPro" id="IPR029347">
    <property type="entry name" value="Raptor_N"/>
</dbReference>
<dbReference type="EMBL" id="AWGJ01000003">
    <property type="protein sequence ID" value="ODN82044.1"/>
    <property type="molecule type" value="Genomic_DNA"/>
</dbReference>